<proteinExistence type="predicted"/>
<dbReference type="FunFam" id="3.40.50.300:FF:000808">
    <property type="entry name" value="Small GTP-binding protein, putative"/>
    <property type="match status" value="1"/>
</dbReference>
<dbReference type="SMART" id="SM00175">
    <property type="entry name" value="RAB"/>
    <property type="match status" value="1"/>
</dbReference>
<keyword evidence="5" id="KW-1185">Reference proteome</keyword>
<accession>A0A9Q0LN07</accession>
<protein>
    <submittedName>
        <fullName evidence="4">Gtp-binding protein ypt1</fullName>
    </submittedName>
</protein>
<dbReference type="Proteomes" id="UP001149090">
    <property type="component" value="Unassembled WGS sequence"/>
</dbReference>
<dbReference type="InterPro" id="IPR001806">
    <property type="entry name" value="Small_GTPase"/>
</dbReference>
<dbReference type="PROSITE" id="PS51420">
    <property type="entry name" value="RHO"/>
    <property type="match status" value="1"/>
</dbReference>
<evidence type="ECO:0000313" key="4">
    <source>
        <dbReference type="EMBL" id="KAJ5076551.1"/>
    </source>
</evidence>
<dbReference type="PANTHER" id="PTHR47977">
    <property type="entry name" value="RAS-RELATED PROTEIN RAB"/>
    <property type="match status" value="1"/>
</dbReference>
<dbReference type="InterPro" id="IPR005225">
    <property type="entry name" value="Small_GTP-bd"/>
</dbReference>
<dbReference type="SMART" id="SM00176">
    <property type="entry name" value="RAN"/>
    <property type="match status" value="1"/>
</dbReference>
<dbReference type="OMA" id="YYFTEIE"/>
<dbReference type="Gene3D" id="3.40.50.300">
    <property type="entry name" value="P-loop containing nucleotide triphosphate hydrolases"/>
    <property type="match status" value="1"/>
</dbReference>
<organism evidence="4 5">
    <name type="scientific">Anaeramoeba ignava</name>
    <name type="common">Anaerobic marine amoeba</name>
    <dbReference type="NCBI Taxonomy" id="1746090"/>
    <lineage>
        <taxon>Eukaryota</taxon>
        <taxon>Metamonada</taxon>
        <taxon>Anaeramoebidae</taxon>
        <taxon>Anaeramoeba</taxon>
    </lineage>
</organism>
<dbReference type="PROSITE" id="PS51419">
    <property type="entry name" value="RAB"/>
    <property type="match status" value="1"/>
</dbReference>
<dbReference type="PRINTS" id="PR00449">
    <property type="entry name" value="RASTRNSFRMNG"/>
</dbReference>
<dbReference type="AlphaFoldDB" id="A0A9Q0LN07"/>
<name>A0A9Q0LN07_ANAIG</name>
<dbReference type="SMART" id="SM00174">
    <property type="entry name" value="RHO"/>
    <property type="match status" value="1"/>
</dbReference>
<evidence type="ECO:0000313" key="5">
    <source>
        <dbReference type="Proteomes" id="UP001149090"/>
    </source>
</evidence>
<evidence type="ECO:0000256" key="3">
    <source>
        <dbReference type="SAM" id="MobiDB-lite"/>
    </source>
</evidence>
<feature type="region of interest" description="Disordered" evidence="3">
    <location>
        <begin position="197"/>
        <end position="217"/>
    </location>
</feature>
<keyword evidence="1" id="KW-0547">Nucleotide-binding</keyword>
<keyword evidence="2" id="KW-0342">GTP-binding</keyword>
<evidence type="ECO:0000256" key="1">
    <source>
        <dbReference type="ARBA" id="ARBA00022741"/>
    </source>
</evidence>
<dbReference type="GO" id="GO:0005525">
    <property type="term" value="F:GTP binding"/>
    <property type="evidence" value="ECO:0007669"/>
    <property type="project" value="UniProtKB-KW"/>
</dbReference>
<sequence>MSFDFLCKTILVGASGVGKTSLIQRYIDDIFIPEKDSTIGIDYKTKDVEIEDSTFRLQIWDTAGQEKFHISLSSSIYKNTNVLIVVFDLTNKETVNSLEYYFTEIENNCRKNPLIVLVGNKCDLIENQIENVEEKVKQISNEKEFKLFKTSAKERTNVNELFYYIAKTIKENPKKYGVIKQNKLNKNENLKEENLKEVDLNNDDNNNFNNKKRNKCC</sequence>
<dbReference type="CDD" id="cd00154">
    <property type="entry name" value="Rab"/>
    <property type="match status" value="1"/>
</dbReference>
<gene>
    <name evidence="4" type="ORF">M0811_06131</name>
</gene>
<evidence type="ECO:0000256" key="2">
    <source>
        <dbReference type="ARBA" id="ARBA00023134"/>
    </source>
</evidence>
<dbReference type="EMBL" id="JAPDFW010000060">
    <property type="protein sequence ID" value="KAJ5076551.1"/>
    <property type="molecule type" value="Genomic_DNA"/>
</dbReference>
<dbReference type="SMART" id="SM00173">
    <property type="entry name" value="RAS"/>
    <property type="match status" value="1"/>
</dbReference>
<dbReference type="GO" id="GO:0003924">
    <property type="term" value="F:GTPase activity"/>
    <property type="evidence" value="ECO:0007669"/>
    <property type="project" value="InterPro"/>
</dbReference>
<dbReference type="NCBIfam" id="TIGR00231">
    <property type="entry name" value="small_GTP"/>
    <property type="match status" value="1"/>
</dbReference>
<reference evidence="4" key="1">
    <citation type="submission" date="2022-10" db="EMBL/GenBank/DDBJ databases">
        <title>Novel sulphate-reducing endosymbionts in the free-living metamonad Anaeramoeba.</title>
        <authorList>
            <person name="Jerlstrom-Hultqvist J."/>
            <person name="Cepicka I."/>
            <person name="Gallot-Lavallee L."/>
            <person name="Salas-Leiva D."/>
            <person name="Curtis B.A."/>
            <person name="Zahonova K."/>
            <person name="Pipaliya S."/>
            <person name="Dacks J."/>
            <person name="Roger A.J."/>
        </authorList>
    </citation>
    <scope>NUCLEOTIDE SEQUENCE</scope>
    <source>
        <strain evidence="4">BMAN</strain>
    </source>
</reference>
<dbReference type="PROSITE" id="PS51421">
    <property type="entry name" value="RAS"/>
    <property type="match status" value="1"/>
</dbReference>
<dbReference type="InterPro" id="IPR027417">
    <property type="entry name" value="P-loop_NTPase"/>
</dbReference>
<dbReference type="InterPro" id="IPR050227">
    <property type="entry name" value="Rab"/>
</dbReference>
<comment type="caution">
    <text evidence="4">The sequence shown here is derived from an EMBL/GenBank/DDBJ whole genome shotgun (WGS) entry which is preliminary data.</text>
</comment>
<dbReference type="SUPFAM" id="SSF52540">
    <property type="entry name" value="P-loop containing nucleoside triphosphate hydrolases"/>
    <property type="match status" value="1"/>
</dbReference>
<dbReference type="Pfam" id="PF00071">
    <property type="entry name" value="Ras"/>
    <property type="match status" value="1"/>
</dbReference>